<dbReference type="Proteomes" id="UP000278981">
    <property type="component" value="Unassembled WGS sequence"/>
</dbReference>
<evidence type="ECO:0000313" key="1">
    <source>
        <dbReference type="EMBL" id="RQX16527.1"/>
    </source>
</evidence>
<comment type="caution">
    <text evidence="1">The sequence shown here is derived from an EMBL/GenBank/DDBJ whole genome shotgun (WGS) entry which is preliminary data.</text>
</comment>
<reference evidence="1 2" key="1">
    <citation type="submission" date="2018-04" db="EMBL/GenBank/DDBJ databases">
        <title>Micromonosporas from Atacama Desert.</title>
        <authorList>
            <person name="Carro L."/>
            <person name="Klenk H.-P."/>
            <person name="Goodfellow M."/>
        </authorList>
    </citation>
    <scope>NUCLEOTIDE SEQUENCE [LARGE SCALE GENOMIC DNA]</scope>
    <source>
        <strain evidence="1 2">LB19</strain>
    </source>
</reference>
<name>A0A3N9YAU5_9ACTN</name>
<organism evidence="1 2">
    <name type="scientific">Micromonospora ureilytica</name>
    <dbReference type="NCBI Taxonomy" id="709868"/>
    <lineage>
        <taxon>Bacteria</taxon>
        <taxon>Bacillati</taxon>
        <taxon>Actinomycetota</taxon>
        <taxon>Actinomycetes</taxon>
        <taxon>Micromonosporales</taxon>
        <taxon>Micromonosporaceae</taxon>
        <taxon>Micromonospora</taxon>
    </lineage>
</organism>
<evidence type="ECO:0000313" key="2">
    <source>
        <dbReference type="Proteomes" id="UP000278981"/>
    </source>
</evidence>
<gene>
    <name evidence="1" type="ORF">DDE19_14815</name>
</gene>
<accession>A0A3N9YAU5</accession>
<dbReference type="EMBL" id="QDGB01000252">
    <property type="protein sequence ID" value="RQX16527.1"/>
    <property type="molecule type" value="Genomic_DNA"/>
</dbReference>
<protein>
    <submittedName>
        <fullName evidence="1">Uncharacterized protein</fullName>
    </submittedName>
</protein>
<dbReference type="AlphaFoldDB" id="A0A3N9YAU5"/>
<sequence>MAAKTVLVVPVQRLTTAISRAVLLPDEAATDLGVVAVEAMGAYAVDSLYRPQEVPHGPERGR</sequence>
<proteinExistence type="predicted"/>